<proteinExistence type="predicted"/>
<evidence type="ECO:0000313" key="1">
    <source>
        <dbReference type="EMBL" id="KKL90131.1"/>
    </source>
</evidence>
<sequence>VKTLAAADLLEDLALRAEMDELHNLAERLSGRAIELRQEIFGELKLMTRQPKGLVEGALR</sequence>
<accession>A0A0F9GHU3</accession>
<gene>
    <name evidence="1" type="ORF">LCGC14_1907770</name>
</gene>
<organism evidence="1">
    <name type="scientific">marine sediment metagenome</name>
    <dbReference type="NCBI Taxonomy" id="412755"/>
    <lineage>
        <taxon>unclassified sequences</taxon>
        <taxon>metagenomes</taxon>
        <taxon>ecological metagenomes</taxon>
    </lineage>
</organism>
<dbReference type="EMBL" id="LAZR01020092">
    <property type="protein sequence ID" value="KKL90131.1"/>
    <property type="molecule type" value="Genomic_DNA"/>
</dbReference>
<comment type="caution">
    <text evidence="1">The sequence shown here is derived from an EMBL/GenBank/DDBJ whole genome shotgun (WGS) entry which is preliminary data.</text>
</comment>
<dbReference type="AlphaFoldDB" id="A0A0F9GHU3"/>
<reference evidence="1" key="1">
    <citation type="journal article" date="2015" name="Nature">
        <title>Complex archaea that bridge the gap between prokaryotes and eukaryotes.</title>
        <authorList>
            <person name="Spang A."/>
            <person name="Saw J.H."/>
            <person name="Jorgensen S.L."/>
            <person name="Zaremba-Niedzwiedzka K."/>
            <person name="Martijn J."/>
            <person name="Lind A.E."/>
            <person name="van Eijk R."/>
            <person name="Schleper C."/>
            <person name="Guy L."/>
            <person name="Ettema T.J."/>
        </authorList>
    </citation>
    <scope>NUCLEOTIDE SEQUENCE</scope>
</reference>
<name>A0A0F9GHU3_9ZZZZ</name>
<protein>
    <submittedName>
        <fullName evidence="1">Uncharacterized protein</fullName>
    </submittedName>
</protein>
<feature type="non-terminal residue" evidence="1">
    <location>
        <position position="1"/>
    </location>
</feature>